<dbReference type="InterPro" id="IPR011075">
    <property type="entry name" value="TetR_C"/>
</dbReference>
<dbReference type="InterPro" id="IPR036271">
    <property type="entry name" value="Tet_transcr_reg_TetR-rel_C_sf"/>
</dbReference>
<dbReference type="InterPro" id="IPR001647">
    <property type="entry name" value="HTH_TetR"/>
</dbReference>
<proteinExistence type="predicted"/>
<evidence type="ECO:0000256" key="3">
    <source>
        <dbReference type="ARBA" id="ARBA00023163"/>
    </source>
</evidence>
<keyword evidence="3" id="KW-0804">Transcription</keyword>
<keyword evidence="7" id="KW-1185">Reference proteome</keyword>
<keyword evidence="2 4" id="KW-0238">DNA-binding</keyword>
<dbReference type="PRINTS" id="PR00455">
    <property type="entry name" value="HTHTETR"/>
</dbReference>
<dbReference type="RefSeq" id="WP_307482592.1">
    <property type="nucleotide sequence ID" value="NZ_JAUTBF010000001.1"/>
</dbReference>
<dbReference type="InterPro" id="IPR009057">
    <property type="entry name" value="Homeodomain-like_sf"/>
</dbReference>
<comment type="caution">
    <text evidence="6">The sequence shown here is derived from an EMBL/GenBank/DDBJ whole genome shotgun (WGS) entry which is preliminary data.</text>
</comment>
<dbReference type="Pfam" id="PF16859">
    <property type="entry name" value="TetR_C_11"/>
    <property type="match status" value="1"/>
</dbReference>
<feature type="DNA-binding region" description="H-T-H motif" evidence="4">
    <location>
        <begin position="35"/>
        <end position="54"/>
    </location>
</feature>
<dbReference type="PANTHER" id="PTHR30055">
    <property type="entry name" value="HTH-TYPE TRANSCRIPTIONAL REGULATOR RUTR"/>
    <property type="match status" value="1"/>
</dbReference>
<keyword evidence="1" id="KW-0805">Transcription regulation</keyword>
<evidence type="ECO:0000256" key="4">
    <source>
        <dbReference type="PROSITE-ProRule" id="PRU00335"/>
    </source>
</evidence>
<reference evidence="6 7" key="1">
    <citation type="submission" date="2023-07" db="EMBL/GenBank/DDBJ databases">
        <title>Functional and genomic diversity of the sorghum phyllosphere microbiome.</title>
        <authorList>
            <person name="Shade A."/>
        </authorList>
    </citation>
    <scope>NUCLEOTIDE SEQUENCE [LARGE SCALE GENOMIC DNA]</scope>
    <source>
        <strain evidence="6 7">SORGH_AS_1207</strain>
    </source>
</reference>
<sequence length="201" mass="21240">MALPRSGPVRSEAARLAILRAAASLLTERGYDHLTMEGIARQAGVGKQTIYRWWPSKGDVIAEAILEGHLLAARREPPDTGDARADLATWLVELFSLRSSPEGEGLLRSFIAAAAGNAETGRRLRAEILAAPLMLRLSRAMGVATGPRLDAAADALLGAVILRALSREEFGADDMLALVDVIVGTHPRAEEDTASPAASVG</sequence>
<protein>
    <submittedName>
        <fullName evidence="6">AcrR family transcriptional regulator</fullName>
    </submittedName>
</protein>
<evidence type="ECO:0000313" key="7">
    <source>
        <dbReference type="Proteomes" id="UP001226691"/>
    </source>
</evidence>
<evidence type="ECO:0000256" key="2">
    <source>
        <dbReference type="ARBA" id="ARBA00023125"/>
    </source>
</evidence>
<name>A0ABU0TUC8_MICTR</name>
<feature type="domain" description="HTH tetR-type" evidence="5">
    <location>
        <begin position="12"/>
        <end position="72"/>
    </location>
</feature>
<dbReference type="PROSITE" id="PS50977">
    <property type="entry name" value="HTH_TETR_2"/>
    <property type="match status" value="1"/>
</dbReference>
<dbReference type="SUPFAM" id="SSF48498">
    <property type="entry name" value="Tetracyclin repressor-like, C-terminal domain"/>
    <property type="match status" value="1"/>
</dbReference>
<evidence type="ECO:0000256" key="1">
    <source>
        <dbReference type="ARBA" id="ARBA00023015"/>
    </source>
</evidence>
<dbReference type="PANTHER" id="PTHR30055:SF148">
    <property type="entry name" value="TETR-FAMILY TRANSCRIPTIONAL REGULATOR"/>
    <property type="match status" value="1"/>
</dbReference>
<dbReference type="SUPFAM" id="SSF46689">
    <property type="entry name" value="Homeodomain-like"/>
    <property type="match status" value="1"/>
</dbReference>
<evidence type="ECO:0000259" key="5">
    <source>
        <dbReference type="PROSITE" id="PS50977"/>
    </source>
</evidence>
<dbReference type="Pfam" id="PF00440">
    <property type="entry name" value="TetR_N"/>
    <property type="match status" value="1"/>
</dbReference>
<dbReference type="InterPro" id="IPR050109">
    <property type="entry name" value="HTH-type_TetR-like_transc_reg"/>
</dbReference>
<gene>
    <name evidence="6" type="ORF">QE412_001837</name>
</gene>
<dbReference type="Proteomes" id="UP001226691">
    <property type="component" value="Unassembled WGS sequence"/>
</dbReference>
<dbReference type="EMBL" id="JAUTBF010000001">
    <property type="protein sequence ID" value="MDQ1123264.1"/>
    <property type="molecule type" value="Genomic_DNA"/>
</dbReference>
<evidence type="ECO:0000313" key="6">
    <source>
        <dbReference type="EMBL" id="MDQ1123264.1"/>
    </source>
</evidence>
<dbReference type="Gene3D" id="1.10.357.10">
    <property type="entry name" value="Tetracycline Repressor, domain 2"/>
    <property type="match status" value="1"/>
</dbReference>
<accession>A0ABU0TUC8</accession>
<organism evidence="6 7">
    <name type="scientific">Microbacterium trichothecenolyticum</name>
    <name type="common">Aureobacterium trichothecenolyticum</name>
    <dbReference type="NCBI Taxonomy" id="69370"/>
    <lineage>
        <taxon>Bacteria</taxon>
        <taxon>Bacillati</taxon>
        <taxon>Actinomycetota</taxon>
        <taxon>Actinomycetes</taxon>
        <taxon>Micrococcales</taxon>
        <taxon>Microbacteriaceae</taxon>
        <taxon>Microbacterium</taxon>
    </lineage>
</organism>